<feature type="transmembrane region" description="Helical" evidence="5">
    <location>
        <begin position="164"/>
        <end position="191"/>
    </location>
</feature>
<keyword evidence="2 5" id="KW-0812">Transmembrane</keyword>
<evidence type="ECO:0000256" key="1">
    <source>
        <dbReference type="ARBA" id="ARBA00004141"/>
    </source>
</evidence>
<dbReference type="RefSeq" id="WP_349279505.1">
    <property type="nucleotide sequence ID" value="NZ_CBCSCU010000005.1"/>
</dbReference>
<dbReference type="Pfam" id="PF07298">
    <property type="entry name" value="NnrU"/>
    <property type="match status" value="1"/>
</dbReference>
<dbReference type="EMBL" id="CP157675">
    <property type="protein sequence ID" value="XBP70270.1"/>
    <property type="molecule type" value="Genomic_DNA"/>
</dbReference>
<name>A0AAU7LRR0_9BURK</name>
<accession>A0AAU7LRR0</accession>
<organism evidence="7">
    <name type="scientific">Polaromonas hydrogenivorans</name>
    <dbReference type="NCBI Taxonomy" id="335476"/>
    <lineage>
        <taxon>Bacteria</taxon>
        <taxon>Pseudomonadati</taxon>
        <taxon>Pseudomonadota</taxon>
        <taxon>Betaproteobacteria</taxon>
        <taxon>Burkholderiales</taxon>
        <taxon>Comamonadaceae</taxon>
        <taxon>Polaromonas</taxon>
    </lineage>
</organism>
<gene>
    <name evidence="7" type="ORF">ABLV49_00060</name>
</gene>
<feature type="transmembrane region" description="Helical" evidence="5">
    <location>
        <begin position="71"/>
        <end position="90"/>
    </location>
</feature>
<keyword evidence="3 5" id="KW-1133">Transmembrane helix</keyword>
<comment type="subcellular location">
    <subcellularLocation>
        <location evidence="1">Membrane</location>
        <topology evidence="1">Multi-pass membrane protein</topology>
    </subcellularLocation>
</comment>
<sequence length="194" mass="20974">MGMLILGLVLFLGVHSTRIVAEGWRTAMIGRLGEKRWKGLYALVSLVGFGLVVWGFGLARQQPVQWWAPPFATRHLAWLLTALAFILLAAAYVPRNAIKARLHHPMVLGVMCWAVAHLLANGNRAHVLLFGSFLVWAGLSFRSARARDRAALAVYPAGTAGTAAGTLMAVLAGMAAWAVFAFWAHGLLIGIRPV</sequence>
<evidence type="ECO:0000259" key="6">
    <source>
        <dbReference type="Pfam" id="PF07298"/>
    </source>
</evidence>
<evidence type="ECO:0000256" key="3">
    <source>
        <dbReference type="ARBA" id="ARBA00022989"/>
    </source>
</evidence>
<dbReference type="AlphaFoldDB" id="A0AAU7LRR0"/>
<feature type="transmembrane region" description="Helical" evidence="5">
    <location>
        <begin position="102"/>
        <end position="120"/>
    </location>
</feature>
<evidence type="ECO:0000313" key="7">
    <source>
        <dbReference type="EMBL" id="XBP70270.1"/>
    </source>
</evidence>
<evidence type="ECO:0000256" key="2">
    <source>
        <dbReference type="ARBA" id="ARBA00022692"/>
    </source>
</evidence>
<feature type="domain" description="NnrU" evidence="6">
    <location>
        <begin position="3"/>
        <end position="193"/>
    </location>
</feature>
<evidence type="ECO:0000256" key="5">
    <source>
        <dbReference type="SAM" id="Phobius"/>
    </source>
</evidence>
<evidence type="ECO:0000256" key="4">
    <source>
        <dbReference type="ARBA" id="ARBA00023136"/>
    </source>
</evidence>
<protein>
    <submittedName>
        <fullName evidence="7">NnrU family protein</fullName>
    </submittedName>
</protein>
<reference evidence="7" key="1">
    <citation type="submission" date="2024-05" db="EMBL/GenBank/DDBJ databases">
        <authorList>
            <person name="Bunk B."/>
            <person name="Swiderski J."/>
            <person name="Sproer C."/>
            <person name="Thiel V."/>
        </authorList>
    </citation>
    <scope>NUCLEOTIDE SEQUENCE</scope>
    <source>
        <strain evidence="7">DSM 17735</strain>
    </source>
</reference>
<keyword evidence="4 5" id="KW-0472">Membrane</keyword>
<proteinExistence type="predicted"/>
<dbReference type="InterPro" id="IPR009915">
    <property type="entry name" value="NnrU_dom"/>
</dbReference>
<dbReference type="GO" id="GO:0016020">
    <property type="term" value="C:membrane"/>
    <property type="evidence" value="ECO:0007669"/>
    <property type="project" value="UniProtKB-SubCell"/>
</dbReference>
<feature type="transmembrane region" description="Helical" evidence="5">
    <location>
        <begin position="40"/>
        <end position="59"/>
    </location>
</feature>